<dbReference type="PANTHER" id="PTHR33336:SF15">
    <property type="entry name" value="ABM DOMAIN-CONTAINING PROTEIN"/>
    <property type="match status" value="1"/>
</dbReference>
<organism evidence="3 4">
    <name type="scientific">Gemmata massiliana</name>
    <dbReference type="NCBI Taxonomy" id="1210884"/>
    <lineage>
        <taxon>Bacteria</taxon>
        <taxon>Pseudomonadati</taxon>
        <taxon>Planctomycetota</taxon>
        <taxon>Planctomycetia</taxon>
        <taxon>Gemmatales</taxon>
        <taxon>Gemmataceae</taxon>
        <taxon>Gemmata</taxon>
    </lineage>
</organism>
<dbReference type="EMBL" id="LR593886">
    <property type="protein sequence ID" value="VTR98100.1"/>
    <property type="molecule type" value="Genomic_DNA"/>
</dbReference>
<dbReference type="GO" id="GO:0004497">
    <property type="term" value="F:monooxygenase activity"/>
    <property type="evidence" value="ECO:0007669"/>
    <property type="project" value="UniProtKB-KW"/>
</dbReference>
<keyword evidence="1" id="KW-0732">Signal</keyword>
<feature type="domain" description="ABM" evidence="2">
    <location>
        <begin position="43"/>
        <end position="132"/>
    </location>
</feature>
<reference evidence="3 4" key="1">
    <citation type="submission" date="2019-05" db="EMBL/GenBank/DDBJ databases">
        <authorList>
            <consortium name="Science for Life Laboratories"/>
        </authorList>
    </citation>
    <scope>NUCLEOTIDE SEQUENCE [LARGE SCALE GENOMIC DNA]</scope>
    <source>
        <strain evidence="3">Soil9</strain>
    </source>
</reference>
<evidence type="ECO:0000259" key="2">
    <source>
        <dbReference type="PROSITE" id="PS51725"/>
    </source>
</evidence>
<sequence>MFRALLLTAPLALLVVATPTPAADENPVVALIKSKVKDEKKPFALLVTFKVKAGNEKKFEEAFAPALAATRKEPGCVAYYLNRDPDEPTTYVMYEHFKGIAALEAHMKEKHTGTLLGTVIPMCEGEPKIKVLAVPE</sequence>
<dbReference type="Proteomes" id="UP000464178">
    <property type="component" value="Chromosome"/>
</dbReference>
<evidence type="ECO:0000313" key="3">
    <source>
        <dbReference type="EMBL" id="VTR98100.1"/>
    </source>
</evidence>
<evidence type="ECO:0000313" key="4">
    <source>
        <dbReference type="Proteomes" id="UP000464178"/>
    </source>
</evidence>
<proteinExistence type="predicted"/>
<keyword evidence="3" id="KW-0503">Monooxygenase</keyword>
<dbReference type="SUPFAM" id="SSF54909">
    <property type="entry name" value="Dimeric alpha+beta barrel"/>
    <property type="match status" value="1"/>
</dbReference>
<evidence type="ECO:0000256" key="1">
    <source>
        <dbReference type="SAM" id="SignalP"/>
    </source>
</evidence>
<dbReference type="InterPro" id="IPR007138">
    <property type="entry name" value="ABM_dom"/>
</dbReference>
<keyword evidence="3" id="KW-0560">Oxidoreductase</keyword>
<dbReference type="KEGG" id="gms:SOIL9_03870"/>
<dbReference type="RefSeq" id="WP_162671492.1">
    <property type="nucleotide sequence ID" value="NZ_LR593886.1"/>
</dbReference>
<feature type="chain" id="PRO_5026772625" description="ABM domain-containing protein" evidence="1">
    <location>
        <begin position="23"/>
        <end position="136"/>
    </location>
</feature>
<dbReference type="InterPro" id="IPR011008">
    <property type="entry name" value="Dimeric_a/b-barrel"/>
</dbReference>
<name>A0A6P2DB18_9BACT</name>
<dbReference type="AlphaFoldDB" id="A0A6P2DB18"/>
<keyword evidence="4" id="KW-1185">Reference proteome</keyword>
<gene>
    <name evidence="3" type="ORF">SOIL9_03870</name>
</gene>
<accession>A0A6P2DB18</accession>
<dbReference type="PROSITE" id="PS51725">
    <property type="entry name" value="ABM"/>
    <property type="match status" value="1"/>
</dbReference>
<dbReference type="PANTHER" id="PTHR33336">
    <property type="entry name" value="QUINOL MONOOXYGENASE YGIN-RELATED"/>
    <property type="match status" value="1"/>
</dbReference>
<dbReference type="Gene3D" id="3.30.70.100">
    <property type="match status" value="1"/>
</dbReference>
<feature type="signal peptide" evidence="1">
    <location>
        <begin position="1"/>
        <end position="22"/>
    </location>
</feature>
<dbReference type="Pfam" id="PF03992">
    <property type="entry name" value="ABM"/>
    <property type="match status" value="1"/>
</dbReference>
<dbReference type="InterPro" id="IPR050744">
    <property type="entry name" value="AI-2_Isomerase_LsrG"/>
</dbReference>
<protein>
    <recommendedName>
        <fullName evidence="2">ABM domain-containing protein</fullName>
    </recommendedName>
</protein>